<comment type="caution">
    <text evidence="4">The sequence shown here is derived from an EMBL/GenBank/DDBJ whole genome shotgun (WGS) entry which is preliminary data.</text>
</comment>
<dbReference type="Proteomes" id="UP001215598">
    <property type="component" value="Unassembled WGS sequence"/>
</dbReference>
<evidence type="ECO:0000256" key="3">
    <source>
        <dbReference type="SAM" id="SignalP"/>
    </source>
</evidence>
<feature type="compositionally biased region" description="Low complexity" evidence="1">
    <location>
        <begin position="663"/>
        <end position="677"/>
    </location>
</feature>
<dbReference type="InterPro" id="IPR044194">
    <property type="entry name" value="BLISTER"/>
</dbReference>
<accession>A0AAD7J5T2</accession>
<evidence type="ECO:0000313" key="5">
    <source>
        <dbReference type="Proteomes" id="UP001215598"/>
    </source>
</evidence>
<dbReference type="PANTHER" id="PTHR47490">
    <property type="entry name" value="PROTEIN BLISTER"/>
    <property type="match status" value="1"/>
</dbReference>
<feature type="transmembrane region" description="Helical" evidence="2">
    <location>
        <begin position="545"/>
        <end position="568"/>
    </location>
</feature>
<feature type="signal peptide" evidence="3">
    <location>
        <begin position="1"/>
        <end position="23"/>
    </location>
</feature>
<keyword evidence="2" id="KW-1133">Transmembrane helix</keyword>
<sequence length="702" mass="71884">MMDRICLLTLILFSFVRAGGVQAAPYPKSLAGAGNSQGNTHVNPGHSASASIRSDKPPAAASTQHAPSHSTSDLPRPTLSRTGKSTAGAHNSANPDQHLVSTSSASGVGSSTSRIASASASRPSDHSTSAPPRSTLSGAHNFANPDQHLVSTSSTSGVGSSTSSRTASASASRSSSFESRSGSAAARSSSVARSISASHSRSNTASSSLASSSSAKFHPSAISSLSASSDSFGPISSFGQSQSYSSSTTATRSNSSKTFMSLTRSASSPTGTTRSFSSSSRSASIAIQPPATVPIPAIHPAVVATPVGVQPKDSSSAAPTLTTMRPAETLTTVGPPLRHVMQPLAPYIGAPLTESIAIPAAAIPTVVQPKDSPTIPAALIPGVMRPAEAMMTFAPMNPPPHVMQSPGAVTATWDPMPTVWEAGGNGYPYVDSSSMMHDGDTETEYYGPAVAYMTESMSDLGAASMMDGPLTATVYGIRIGASVAATLSSSTMVFTTVAYSAFTSNSHTFTTSFPITSTAITLIPAPTVTGVAPLSGSSKSPRNTALIVGLAVPFSALLIAGITGLVLWRRRRQLVQQQILESEATFFPARLVSQPSSIRSLSVYSDVNADELDLAGPPLQASSTRLSSFLTPGVSLRDALALRPTTPVQGEYLASRQASIVDPSPQSPASSSGSSAARQEQLANEVIMVREEIGTLEKRASA</sequence>
<feature type="compositionally biased region" description="Polar residues" evidence="1">
    <location>
        <begin position="61"/>
        <end position="95"/>
    </location>
</feature>
<feature type="region of interest" description="Disordered" evidence="1">
    <location>
        <begin position="657"/>
        <end position="681"/>
    </location>
</feature>
<reference evidence="4" key="1">
    <citation type="submission" date="2023-03" db="EMBL/GenBank/DDBJ databases">
        <title>Massive genome expansion in bonnet fungi (Mycena s.s.) driven by repeated elements and novel gene families across ecological guilds.</title>
        <authorList>
            <consortium name="Lawrence Berkeley National Laboratory"/>
            <person name="Harder C.B."/>
            <person name="Miyauchi S."/>
            <person name="Viragh M."/>
            <person name="Kuo A."/>
            <person name="Thoen E."/>
            <person name="Andreopoulos B."/>
            <person name="Lu D."/>
            <person name="Skrede I."/>
            <person name="Drula E."/>
            <person name="Henrissat B."/>
            <person name="Morin E."/>
            <person name="Kohler A."/>
            <person name="Barry K."/>
            <person name="LaButti K."/>
            <person name="Morin E."/>
            <person name="Salamov A."/>
            <person name="Lipzen A."/>
            <person name="Mereny Z."/>
            <person name="Hegedus B."/>
            <person name="Baldrian P."/>
            <person name="Stursova M."/>
            <person name="Weitz H."/>
            <person name="Taylor A."/>
            <person name="Grigoriev I.V."/>
            <person name="Nagy L.G."/>
            <person name="Martin F."/>
            <person name="Kauserud H."/>
        </authorList>
    </citation>
    <scope>NUCLEOTIDE SEQUENCE</scope>
    <source>
        <strain evidence="4">CBHHK182m</strain>
    </source>
</reference>
<dbReference type="PANTHER" id="PTHR47490:SF2">
    <property type="entry name" value="PROTEIN BLISTER"/>
    <property type="match status" value="1"/>
</dbReference>
<feature type="compositionally biased region" description="Low complexity" evidence="1">
    <location>
        <begin position="151"/>
        <end position="188"/>
    </location>
</feature>
<dbReference type="GO" id="GO:0040008">
    <property type="term" value="P:regulation of growth"/>
    <property type="evidence" value="ECO:0007669"/>
    <property type="project" value="InterPro"/>
</dbReference>
<proteinExistence type="predicted"/>
<keyword evidence="2" id="KW-0812">Transmembrane</keyword>
<feature type="compositionally biased region" description="Low complexity" evidence="1">
    <location>
        <begin position="100"/>
        <end position="122"/>
    </location>
</feature>
<feature type="region of interest" description="Disordered" evidence="1">
    <location>
        <begin position="32"/>
        <end position="188"/>
    </location>
</feature>
<keyword evidence="5" id="KW-1185">Reference proteome</keyword>
<name>A0AAD7J5T2_9AGAR</name>
<dbReference type="EMBL" id="JARKIB010000044">
    <property type="protein sequence ID" value="KAJ7757594.1"/>
    <property type="molecule type" value="Genomic_DNA"/>
</dbReference>
<evidence type="ECO:0000256" key="2">
    <source>
        <dbReference type="SAM" id="Phobius"/>
    </source>
</evidence>
<evidence type="ECO:0000256" key="1">
    <source>
        <dbReference type="SAM" id="MobiDB-lite"/>
    </source>
</evidence>
<feature type="compositionally biased region" description="Polar residues" evidence="1">
    <location>
        <begin position="126"/>
        <end position="138"/>
    </location>
</feature>
<gene>
    <name evidence="4" type="ORF">B0H16DRAFT_667846</name>
</gene>
<feature type="compositionally biased region" description="Polar residues" evidence="1">
    <location>
        <begin position="34"/>
        <end position="52"/>
    </location>
</feature>
<feature type="compositionally biased region" description="Low complexity" evidence="1">
    <location>
        <begin position="238"/>
        <end position="258"/>
    </location>
</feature>
<feature type="region of interest" description="Disordered" evidence="1">
    <location>
        <begin position="238"/>
        <end position="283"/>
    </location>
</feature>
<feature type="compositionally biased region" description="Low complexity" evidence="1">
    <location>
        <begin position="267"/>
        <end position="283"/>
    </location>
</feature>
<evidence type="ECO:0000313" key="4">
    <source>
        <dbReference type="EMBL" id="KAJ7757594.1"/>
    </source>
</evidence>
<keyword evidence="3" id="KW-0732">Signal</keyword>
<feature type="chain" id="PRO_5042255044" evidence="3">
    <location>
        <begin position="24"/>
        <end position="702"/>
    </location>
</feature>
<keyword evidence="2" id="KW-0472">Membrane</keyword>
<dbReference type="AlphaFoldDB" id="A0AAD7J5T2"/>
<organism evidence="4 5">
    <name type="scientific">Mycena metata</name>
    <dbReference type="NCBI Taxonomy" id="1033252"/>
    <lineage>
        <taxon>Eukaryota</taxon>
        <taxon>Fungi</taxon>
        <taxon>Dikarya</taxon>
        <taxon>Basidiomycota</taxon>
        <taxon>Agaricomycotina</taxon>
        <taxon>Agaricomycetes</taxon>
        <taxon>Agaricomycetidae</taxon>
        <taxon>Agaricales</taxon>
        <taxon>Marasmiineae</taxon>
        <taxon>Mycenaceae</taxon>
        <taxon>Mycena</taxon>
    </lineage>
</organism>
<protein>
    <submittedName>
        <fullName evidence="4">Uncharacterized protein</fullName>
    </submittedName>
</protein>